<proteinExistence type="predicted"/>
<organism evidence="1">
    <name type="scientific">marine sediment metagenome</name>
    <dbReference type="NCBI Taxonomy" id="412755"/>
    <lineage>
        <taxon>unclassified sequences</taxon>
        <taxon>metagenomes</taxon>
        <taxon>ecological metagenomes</taxon>
    </lineage>
</organism>
<comment type="caution">
    <text evidence="1">The sequence shown here is derived from an EMBL/GenBank/DDBJ whole genome shotgun (WGS) entry which is preliminary data.</text>
</comment>
<dbReference type="SUPFAM" id="SSF69318">
    <property type="entry name" value="Integrin alpha N-terminal domain"/>
    <property type="match status" value="1"/>
</dbReference>
<gene>
    <name evidence="1" type="ORF">LCGC14_0306420</name>
</gene>
<protein>
    <submittedName>
        <fullName evidence="1">Uncharacterized protein</fullName>
    </submittedName>
</protein>
<accession>A0A0F9TTL0</accession>
<dbReference type="InterPro" id="IPR028994">
    <property type="entry name" value="Integrin_alpha_N"/>
</dbReference>
<reference evidence="1" key="1">
    <citation type="journal article" date="2015" name="Nature">
        <title>Complex archaea that bridge the gap between prokaryotes and eukaryotes.</title>
        <authorList>
            <person name="Spang A."/>
            <person name="Saw J.H."/>
            <person name="Jorgensen S.L."/>
            <person name="Zaremba-Niedzwiedzka K."/>
            <person name="Martijn J."/>
            <person name="Lind A.E."/>
            <person name="van Eijk R."/>
            <person name="Schleper C."/>
            <person name="Guy L."/>
            <person name="Ettema T.J."/>
        </authorList>
    </citation>
    <scope>NUCLEOTIDE SEQUENCE</scope>
</reference>
<evidence type="ECO:0000313" key="1">
    <source>
        <dbReference type="EMBL" id="KKN82684.1"/>
    </source>
</evidence>
<dbReference type="AlphaFoldDB" id="A0A0F9TTL0"/>
<dbReference type="EMBL" id="LAZR01000196">
    <property type="protein sequence ID" value="KKN82684.1"/>
    <property type="molecule type" value="Genomic_DNA"/>
</dbReference>
<name>A0A0F9TTL0_9ZZZZ</name>
<sequence>MKLITCLAVVTAFIPFITHANFAQAPDNGLGARLIHDINFDGVADFASYNADGYYPKYEVFSGADGTLIKEFTVPDNLSWTKVHWLDDRNNDGVQDVGFFGQNIISKKYLFILKNGYSGETIKTWSWNDTLANVEFVELSDMTGDNISEFAIFGVHNKNATLQLQIRDGKFRNLVNIFKWPNNWDDPKVVSLSDITGDNISEIAVYGKHKRRGNGQLFVFDGVNPTNKLDVYNWVKNWDVTSLYVLDDLNKDGTLDLGQFGRRYDDNRYQMVIKHGSTKVGTVRTLTWNTNIKVNTPLILDDFTGDDVREIAIAGMDYSDARYKALINDGRLPNSRLKNISWPQGKWHLGSVVIELHDFDGDGVKEIGLVGAASPSKRITLSVKSIVTGKQLALYEWDHQWNAYHIESVDSNADGVLDVALIGRKQHTLSSRVSVIDGTNSRNVFYDKILDDALISLTSFISAKSGDDYRYTSYFNDALRADRGEDQLLFDGTNINNGSNLIPYEIENSLLSVFTGNTLNIHDFLYVADGFAVATDEQGQLSVYSSIESTSKNIINVWNTLELIDKTFHFLSYGTMGSSSSHKAIVNSVGFVDDDIAFVNFDGQFYSVPWNINEQGQLVIELSQSSDLDDLIYNCLATNGKVSYLTDTNRNNKPSIMSDNFTNMSTLFSLWLTNQ</sequence>